<dbReference type="Proteomes" id="UP000826014">
    <property type="component" value="Chromosome"/>
</dbReference>
<dbReference type="Pfam" id="PF00583">
    <property type="entry name" value="Acetyltransf_1"/>
    <property type="match status" value="1"/>
</dbReference>
<organism evidence="2 3">
    <name type="scientific">Candidatus Rhabdochlamydia oedothoracis</name>
    <dbReference type="NCBI Taxonomy" id="2720720"/>
    <lineage>
        <taxon>Bacteria</taxon>
        <taxon>Pseudomonadati</taxon>
        <taxon>Chlamydiota</taxon>
        <taxon>Chlamydiia</taxon>
        <taxon>Parachlamydiales</taxon>
        <taxon>Candidatus Rhabdochlamydiaceae</taxon>
        <taxon>Candidatus Rhabdochlamydia</taxon>
    </lineage>
</organism>
<dbReference type="InterPro" id="IPR016181">
    <property type="entry name" value="Acyl_CoA_acyltransferase"/>
</dbReference>
<evidence type="ECO:0000259" key="1">
    <source>
        <dbReference type="PROSITE" id="PS51186"/>
    </source>
</evidence>
<dbReference type="SUPFAM" id="SSF55729">
    <property type="entry name" value="Acyl-CoA N-acyltransferases (Nat)"/>
    <property type="match status" value="1"/>
</dbReference>
<reference evidence="2 3" key="1">
    <citation type="journal article" date="2022" name="bioRxiv">
        <title>Ecology and evolution of chlamydial symbionts of arthropods.</title>
        <authorList>
            <person name="Halter T."/>
            <person name="Koestlbacher S."/>
            <person name="Collingro A."/>
            <person name="Sixt B.S."/>
            <person name="Toenshoff E.R."/>
            <person name="Hendrickx F."/>
            <person name="Kostanjsek R."/>
            <person name="Horn M."/>
        </authorList>
    </citation>
    <scope>NUCLEOTIDE SEQUENCE [LARGE SCALE GENOMIC DNA]</scope>
    <source>
        <strain evidence="2">W744xW776</strain>
    </source>
</reference>
<gene>
    <name evidence="2" type="ORF">RHABOEDO_000568</name>
</gene>
<accession>A0ABX8V1N1</accession>
<dbReference type="RefSeq" id="WP_215216754.1">
    <property type="nucleotide sequence ID" value="NZ_CP075587.1"/>
</dbReference>
<sequence length="170" mass="19952">MNRQKKTLSNLSFRLTDRSDAPYLTKWLSDPEVLHWFPMLTQPEVADAIRIWIEHSRFGSGITVEHNNVPCGMAILYIQAYEKLKHTCVFSIIIQKDKRGCGIGQLLMEKLMELAEEKFKINILHLEVYEGNPARKMYAKLGFVEFGRQERFIKEKNTYLAKVFMQKRLI</sequence>
<keyword evidence="3" id="KW-1185">Reference proteome</keyword>
<dbReference type="Gene3D" id="3.40.630.30">
    <property type="match status" value="1"/>
</dbReference>
<evidence type="ECO:0000313" key="2">
    <source>
        <dbReference type="EMBL" id="QYF48412.1"/>
    </source>
</evidence>
<dbReference type="PROSITE" id="PS51186">
    <property type="entry name" value="GNAT"/>
    <property type="match status" value="1"/>
</dbReference>
<feature type="domain" description="N-acetyltransferase" evidence="1">
    <location>
        <begin position="11"/>
        <end position="170"/>
    </location>
</feature>
<evidence type="ECO:0000313" key="3">
    <source>
        <dbReference type="Proteomes" id="UP000826014"/>
    </source>
</evidence>
<dbReference type="PANTHER" id="PTHR43415:SF3">
    <property type="entry name" value="GNAT-FAMILY ACETYLTRANSFERASE"/>
    <property type="match status" value="1"/>
</dbReference>
<proteinExistence type="predicted"/>
<protein>
    <submittedName>
        <fullName evidence="2">Acetyltransferase (GNAT) family</fullName>
    </submittedName>
</protein>
<name>A0ABX8V1N1_9BACT</name>
<dbReference type="CDD" id="cd04301">
    <property type="entry name" value="NAT_SF"/>
    <property type="match status" value="1"/>
</dbReference>
<dbReference type="PANTHER" id="PTHR43415">
    <property type="entry name" value="SPERMIDINE N(1)-ACETYLTRANSFERASE"/>
    <property type="match status" value="1"/>
</dbReference>
<dbReference type="InterPro" id="IPR000182">
    <property type="entry name" value="GNAT_dom"/>
</dbReference>
<dbReference type="EMBL" id="CP075587">
    <property type="protein sequence ID" value="QYF48412.1"/>
    <property type="molecule type" value="Genomic_DNA"/>
</dbReference>